<dbReference type="PANTHER" id="PTHR11707:SF28">
    <property type="entry name" value="60 KDA LYSOPHOSPHOLIPASE"/>
    <property type="match status" value="1"/>
</dbReference>
<dbReference type="InterPro" id="IPR020827">
    <property type="entry name" value="Asparaginase/glutaminase_AS1"/>
</dbReference>
<dbReference type="PRINTS" id="PR00139">
    <property type="entry name" value="ASNGLNASE"/>
</dbReference>
<name>A0A3S9MWA8_9FLAO</name>
<dbReference type="KEGG" id="noj:EJ995_03930"/>
<dbReference type="PANTHER" id="PTHR11707">
    <property type="entry name" value="L-ASPARAGINASE"/>
    <property type="match status" value="1"/>
</dbReference>
<evidence type="ECO:0000256" key="3">
    <source>
        <dbReference type="ARBA" id="ARBA00022801"/>
    </source>
</evidence>
<dbReference type="Proteomes" id="UP000279600">
    <property type="component" value="Chromosome"/>
</dbReference>
<dbReference type="EC" id="3.5.1.1" evidence="2"/>
<dbReference type="PROSITE" id="PS51732">
    <property type="entry name" value="ASN_GLN_ASE_3"/>
    <property type="match status" value="1"/>
</dbReference>
<sequence length="357" mass="40078">MKPRILLIYTGGTIGMIKDPETQALKSFNFDELLLHIPEIKLLDCEISTTSFKQPIDSSDMNIHHWRHIGDVIHDAYDDYEGFVVLHGSDTMSYTGSALSFMFENLTKPIIFTGSQLPIGDLRTDAKENLITSLQLAIQQERGKPVIQEVCIYFEYQLYRANRTVKANAEHFEAFKSPNYPPLAISGVMLNIDKSLLWQGDYDYLAFAKADKPKTPKQKERMFYRPEFVDKVVVLKIFPGITQAVVSAICNIEGIKGIILESYGSGNAPTEDWFLNTIVSAIKKGIKVVNVTQCHGGSVMMGKYETSVQLLSMGVISGKDITTEAALAKMMYLLNYATDKETFSSYFTKSLRGELTE</sequence>
<proteinExistence type="inferred from homology"/>
<evidence type="ECO:0000256" key="5">
    <source>
        <dbReference type="PROSITE-ProRule" id="PRU10099"/>
    </source>
</evidence>
<dbReference type="AlphaFoldDB" id="A0A3S9MWA8"/>
<dbReference type="OrthoDB" id="9788068at2"/>
<dbReference type="FunFam" id="3.40.50.40:FF:000001">
    <property type="entry name" value="L-asparaginase 1"/>
    <property type="match status" value="1"/>
</dbReference>
<dbReference type="InterPro" id="IPR006033">
    <property type="entry name" value="AsnA_fam"/>
</dbReference>
<dbReference type="InterPro" id="IPR027473">
    <property type="entry name" value="L-asparaginase_C"/>
</dbReference>
<dbReference type="NCBIfam" id="TIGR00519">
    <property type="entry name" value="asnASE_I"/>
    <property type="match status" value="1"/>
</dbReference>
<dbReference type="RefSeq" id="WP_126445816.1">
    <property type="nucleotide sequence ID" value="NZ_CP034549.1"/>
</dbReference>
<dbReference type="SMART" id="SM00870">
    <property type="entry name" value="Asparaginase"/>
    <property type="match status" value="1"/>
</dbReference>
<gene>
    <name evidence="8" type="ORF">EJ995_03930</name>
</gene>
<reference evidence="8 9" key="1">
    <citation type="submission" date="2018-12" db="EMBL/GenBank/DDBJ databases">
        <title>Complete genome of Nonlabens sp. MJ115.</title>
        <authorList>
            <person name="Choi H.S."/>
            <person name="Jung J."/>
        </authorList>
    </citation>
    <scope>NUCLEOTIDE SEQUENCE [LARGE SCALE GENOMIC DNA]</scope>
    <source>
        <strain evidence="8 9">MJ115</strain>
    </source>
</reference>
<keyword evidence="3" id="KW-0378">Hydrolase</keyword>
<organism evidence="8 9">
    <name type="scientific">Nonlabens ponticola</name>
    <dbReference type="NCBI Taxonomy" id="2496866"/>
    <lineage>
        <taxon>Bacteria</taxon>
        <taxon>Pseudomonadati</taxon>
        <taxon>Bacteroidota</taxon>
        <taxon>Flavobacteriia</taxon>
        <taxon>Flavobacteriales</taxon>
        <taxon>Flavobacteriaceae</taxon>
        <taxon>Nonlabens</taxon>
    </lineage>
</organism>
<dbReference type="SUPFAM" id="SSF53774">
    <property type="entry name" value="Glutaminase/Asparaginase"/>
    <property type="match status" value="1"/>
</dbReference>
<keyword evidence="9" id="KW-1185">Reference proteome</keyword>
<evidence type="ECO:0000259" key="7">
    <source>
        <dbReference type="Pfam" id="PF17763"/>
    </source>
</evidence>
<dbReference type="PROSITE" id="PS00144">
    <property type="entry name" value="ASN_GLN_ASE_1"/>
    <property type="match status" value="1"/>
</dbReference>
<feature type="active site" evidence="5">
    <location>
        <position position="13"/>
    </location>
</feature>
<dbReference type="PIRSF" id="PIRSF500176">
    <property type="entry name" value="L_ASNase"/>
    <property type="match status" value="1"/>
</dbReference>
<dbReference type="GO" id="GO:0004067">
    <property type="term" value="F:asparaginase activity"/>
    <property type="evidence" value="ECO:0007669"/>
    <property type="project" value="UniProtKB-UniRule"/>
</dbReference>
<comment type="similarity">
    <text evidence="1">Belongs to the asparaginase 1 family.</text>
</comment>
<dbReference type="GO" id="GO:0009066">
    <property type="term" value="P:aspartate family amino acid metabolic process"/>
    <property type="evidence" value="ECO:0007669"/>
    <property type="project" value="UniProtKB-ARBA"/>
</dbReference>
<dbReference type="Pfam" id="PF00710">
    <property type="entry name" value="Asparaginase"/>
    <property type="match status" value="1"/>
</dbReference>
<dbReference type="CDD" id="cd08963">
    <property type="entry name" value="L-asparaginase_I"/>
    <property type="match status" value="1"/>
</dbReference>
<evidence type="ECO:0000256" key="1">
    <source>
        <dbReference type="ARBA" id="ARBA00010518"/>
    </source>
</evidence>
<dbReference type="InterPro" id="IPR041725">
    <property type="entry name" value="L-asparaginase_I"/>
</dbReference>
<evidence type="ECO:0000256" key="4">
    <source>
        <dbReference type="PIRSR" id="PIRSR001220-1"/>
    </source>
</evidence>
<dbReference type="SFLD" id="SFLDS00057">
    <property type="entry name" value="Glutaminase/Asparaginase"/>
    <property type="match status" value="1"/>
</dbReference>
<accession>A0A3S9MWA8</accession>
<evidence type="ECO:0000256" key="2">
    <source>
        <dbReference type="ARBA" id="ARBA00012920"/>
    </source>
</evidence>
<dbReference type="Gene3D" id="3.40.50.40">
    <property type="match status" value="1"/>
</dbReference>
<evidence type="ECO:0000259" key="6">
    <source>
        <dbReference type="Pfam" id="PF00710"/>
    </source>
</evidence>
<dbReference type="EMBL" id="CP034549">
    <property type="protein sequence ID" value="AZQ43424.1"/>
    <property type="molecule type" value="Genomic_DNA"/>
</dbReference>
<feature type="domain" description="L-asparaginase N-terminal" evidence="6">
    <location>
        <begin position="4"/>
        <end position="188"/>
    </location>
</feature>
<feature type="domain" description="Asparaginase/glutaminase C-terminal" evidence="7">
    <location>
        <begin position="231"/>
        <end position="347"/>
    </location>
</feature>
<dbReference type="InterPro" id="IPR040919">
    <property type="entry name" value="Asparaginase_C"/>
</dbReference>
<evidence type="ECO:0000313" key="8">
    <source>
        <dbReference type="EMBL" id="AZQ43424.1"/>
    </source>
</evidence>
<dbReference type="Gene3D" id="3.40.50.1170">
    <property type="entry name" value="L-asparaginase, N-terminal domain"/>
    <property type="match status" value="1"/>
</dbReference>
<protein>
    <recommendedName>
        <fullName evidence="2">asparaginase</fullName>
        <ecNumber evidence="2">3.5.1.1</ecNumber>
    </recommendedName>
</protein>
<dbReference type="InterPro" id="IPR036152">
    <property type="entry name" value="Asp/glu_Ase-like_sf"/>
</dbReference>
<dbReference type="InterPro" id="IPR027474">
    <property type="entry name" value="L-asparaginase_N"/>
</dbReference>
<evidence type="ECO:0000313" key="9">
    <source>
        <dbReference type="Proteomes" id="UP000279600"/>
    </source>
</evidence>
<dbReference type="PIRSF" id="PIRSF001220">
    <property type="entry name" value="L-ASNase_gatD"/>
    <property type="match status" value="1"/>
</dbReference>
<dbReference type="Pfam" id="PF17763">
    <property type="entry name" value="Asparaginase_C"/>
    <property type="match status" value="1"/>
</dbReference>
<feature type="active site" description="O-isoaspartyl threonine intermediate" evidence="4">
    <location>
        <position position="13"/>
    </location>
</feature>
<dbReference type="InterPro" id="IPR037152">
    <property type="entry name" value="L-asparaginase_N_sf"/>
</dbReference>
<dbReference type="InterPro" id="IPR006034">
    <property type="entry name" value="Asparaginase/glutaminase-like"/>
</dbReference>